<feature type="transmembrane region" description="Helical" evidence="6">
    <location>
        <begin position="182"/>
        <end position="201"/>
    </location>
</feature>
<dbReference type="EMBL" id="CP136051">
    <property type="protein sequence ID" value="WOK06493.1"/>
    <property type="molecule type" value="Genomic_DNA"/>
</dbReference>
<gene>
    <name evidence="7" type="ORF">RT717_25800</name>
</gene>
<proteinExistence type="predicted"/>
<accession>A0ABZ0IN80</accession>
<feature type="transmembrane region" description="Helical" evidence="6">
    <location>
        <begin position="278"/>
        <end position="297"/>
    </location>
</feature>
<evidence type="ECO:0000256" key="5">
    <source>
        <dbReference type="ARBA" id="ARBA00023136"/>
    </source>
</evidence>
<dbReference type="Pfam" id="PF00939">
    <property type="entry name" value="Na_sulph_symp"/>
    <property type="match status" value="1"/>
</dbReference>
<organism evidence="7 8">
    <name type="scientific">Imperialibacter roseus</name>
    <dbReference type="NCBI Taxonomy" id="1324217"/>
    <lineage>
        <taxon>Bacteria</taxon>
        <taxon>Pseudomonadati</taxon>
        <taxon>Bacteroidota</taxon>
        <taxon>Cytophagia</taxon>
        <taxon>Cytophagales</taxon>
        <taxon>Flammeovirgaceae</taxon>
        <taxon>Imperialibacter</taxon>
    </lineage>
</organism>
<keyword evidence="5 6" id="KW-0472">Membrane</keyword>
<dbReference type="NCBIfam" id="TIGR00785">
    <property type="entry name" value="dass"/>
    <property type="match status" value="1"/>
</dbReference>
<dbReference type="PROSITE" id="PS01271">
    <property type="entry name" value="NA_SULFATE"/>
    <property type="match status" value="1"/>
</dbReference>
<dbReference type="CDD" id="cd01115">
    <property type="entry name" value="SLC13_permease"/>
    <property type="match status" value="1"/>
</dbReference>
<dbReference type="PANTHER" id="PTHR10283">
    <property type="entry name" value="SOLUTE CARRIER FAMILY 13 MEMBER"/>
    <property type="match status" value="1"/>
</dbReference>
<evidence type="ECO:0000313" key="7">
    <source>
        <dbReference type="EMBL" id="WOK06493.1"/>
    </source>
</evidence>
<feature type="transmembrane region" description="Helical" evidence="6">
    <location>
        <begin position="370"/>
        <end position="392"/>
    </location>
</feature>
<dbReference type="RefSeq" id="WP_317489213.1">
    <property type="nucleotide sequence ID" value="NZ_CP136051.1"/>
</dbReference>
<keyword evidence="3 6" id="KW-0812">Transmembrane</keyword>
<feature type="transmembrane region" description="Helical" evidence="6">
    <location>
        <begin position="6"/>
        <end position="26"/>
    </location>
</feature>
<dbReference type="PANTHER" id="PTHR10283:SF82">
    <property type="entry name" value="SOLUTE CARRIER FAMILY 13 MEMBER 2"/>
    <property type="match status" value="1"/>
</dbReference>
<evidence type="ECO:0000256" key="2">
    <source>
        <dbReference type="ARBA" id="ARBA00022448"/>
    </source>
</evidence>
<keyword evidence="4 6" id="KW-1133">Transmembrane helix</keyword>
<feature type="transmembrane region" description="Helical" evidence="6">
    <location>
        <begin position="341"/>
        <end position="358"/>
    </location>
</feature>
<feature type="transmembrane region" description="Helical" evidence="6">
    <location>
        <begin position="303"/>
        <end position="320"/>
    </location>
</feature>
<sequence>MESKSLASKIGLVLGPVLFIIFQFIVQPEGMSESGRSVLACTLWVATWWTTEAIPMAATSLLPIVILPLTGGAKIDTVTAAYGNKILFLYMGGFIIAIAMEKWNLHKRIALTIISWVGTNSRGIVLGFIIATAFLSMWISNTATSLMMVTIGIALISQLGGIIDKSDMPDKVKLKASLGKALMLSIAYAASIGGMGTLIGTPTNVVFSAIAQQLFDVEISFALWMAFAMPLVVVLLTILWWYMVRVAYPLPKKPLAGGRKQIEDDLKELGKMSWEEKAVFAVFTLTAFSWITSSFLLKKFLPGLDDTIIAMSGALALFLVPAKSEVNKMVMDWESAVKLPWGIIVLFGGGLALAAGFQESGLAEWIGQQMSLLEGVNLLLLIFIIALMLNFLTEVTSNVATASIMLPILAALSQSIGVHPFGPMIAATLAASCAFMLPIATPPNAIVFSFGHVEMKDMIRKGFALNLASTVLITLSVYFLMELVLGIDLSVNPF</sequence>
<keyword evidence="8" id="KW-1185">Reference proteome</keyword>
<comment type="subcellular location">
    <subcellularLocation>
        <location evidence="1">Membrane</location>
        <topology evidence="1">Multi-pass membrane protein</topology>
    </subcellularLocation>
</comment>
<evidence type="ECO:0000313" key="8">
    <source>
        <dbReference type="Proteomes" id="UP001302349"/>
    </source>
</evidence>
<feature type="transmembrane region" description="Helical" evidence="6">
    <location>
        <begin position="424"/>
        <end position="451"/>
    </location>
</feature>
<feature type="transmembrane region" description="Helical" evidence="6">
    <location>
        <begin position="86"/>
        <end position="103"/>
    </location>
</feature>
<dbReference type="InterPro" id="IPR031312">
    <property type="entry name" value="Na/sul_symport_CS"/>
</dbReference>
<dbReference type="Proteomes" id="UP001302349">
    <property type="component" value="Chromosome"/>
</dbReference>
<feature type="transmembrane region" description="Helical" evidence="6">
    <location>
        <begin position="463"/>
        <end position="487"/>
    </location>
</feature>
<name>A0ABZ0IN80_9BACT</name>
<evidence type="ECO:0000256" key="1">
    <source>
        <dbReference type="ARBA" id="ARBA00004141"/>
    </source>
</evidence>
<feature type="transmembrane region" description="Helical" evidence="6">
    <location>
        <begin position="399"/>
        <end position="418"/>
    </location>
</feature>
<feature type="transmembrane region" description="Helical" evidence="6">
    <location>
        <begin position="145"/>
        <end position="162"/>
    </location>
</feature>
<dbReference type="InterPro" id="IPR001898">
    <property type="entry name" value="SLC13A/DASS"/>
</dbReference>
<feature type="transmembrane region" description="Helical" evidence="6">
    <location>
        <begin position="221"/>
        <end position="243"/>
    </location>
</feature>
<evidence type="ECO:0000256" key="3">
    <source>
        <dbReference type="ARBA" id="ARBA00022692"/>
    </source>
</evidence>
<evidence type="ECO:0000256" key="6">
    <source>
        <dbReference type="SAM" id="Phobius"/>
    </source>
</evidence>
<protein>
    <submittedName>
        <fullName evidence="7">SLC13 family permease</fullName>
    </submittedName>
</protein>
<evidence type="ECO:0000256" key="4">
    <source>
        <dbReference type="ARBA" id="ARBA00022989"/>
    </source>
</evidence>
<reference evidence="7 8" key="1">
    <citation type="journal article" date="2023" name="Microbiol. Resour. Announc.">
        <title>Complete Genome Sequence of Imperialibacter roseus strain P4T.</title>
        <authorList>
            <person name="Tizabi D.R."/>
            <person name="Bachvaroff T."/>
            <person name="Hill R.T."/>
        </authorList>
    </citation>
    <scope>NUCLEOTIDE SEQUENCE [LARGE SCALE GENOMIC DNA]</scope>
    <source>
        <strain evidence="7 8">P4T</strain>
    </source>
</reference>
<feature type="transmembrane region" description="Helical" evidence="6">
    <location>
        <begin position="123"/>
        <end position="139"/>
    </location>
</feature>
<keyword evidence="2" id="KW-0813">Transport</keyword>